<dbReference type="PANTHER" id="PTHR43876">
    <property type="entry name" value="UBIQUINONE BIOSYNTHESIS MONOOXYGENASE COQ6, MITOCHONDRIAL"/>
    <property type="match status" value="1"/>
</dbReference>
<evidence type="ECO:0000313" key="3">
    <source>
        <dbReference type="Proteomes" id="UP000044602"/>
    </source>
</evidence>
<keyword evidence="3" id="KW-1185">Reference proteome</keyword>
<dbReference type="AlphaFoldDB" id="A0A0G4NGN0"/>
<gene>
    <name evidence="1" type="ORF">BN1708_019150</name>
    <name evidence="2" type="ORF">BN1723_019753</name>
</gene>
<sequence>MEGDGWGGDYNKTAYQRFLPTGPVAMLPLPGKYSTLVWSTTPANAALLKSLAPKDFIALVNAAFRLS</sequence>
<dbReference type="EMBL" id="CVQI01034879">
    <property type="protein sequence ID" value="CRK45520.1"/>
    <property type="molecule type" value="Genomic_DNA"/>
</dbReference>
<reference evidence="3 4" key="1">
    <citation type="submission" date="2015-05" db="EMBL/GenBank/DDBJ databases">
        <authorList>
            <person name="Fogelqvist Johan"/>
        </authorList>
    </citation>
    <scope>NUCLEOTIDE SEQUENCE [LARGE SCALE GENOMIC DNA]</scope>
    <source>
        <strain evidence="1">VL1</strain>
        <strain evidence="2">VL2</strain>
    </source>
</reference>
<evidence type="ECO:0000313" key="1">
    <source>
        <dbReference type="EMBL" id="CRK32939.1"/>
    </source>
</evidence>
<evidence type="ECO:0000313" key="2">
    <source>
        <dbReference type="EMBL" id="CRK45520.1"/>
    </source>
</evidence>
<dbReference type="InterPro" id="IPR051205">
    <property type="entry name" value="UbiH/COQ6_monooxygenase"/>
</dbReference>
<name>A0A0G4NGN0_VERLO</name>
<feature type="non-terminal residue" evidence="2">
    <location>
        <position position="67"/>
    </location>
</feature>
<dbReference type="EMBL" id="CVQH01022379">
    <property type="protein sequence ID" value="CRK32939.1"/>
    <property type="molecule type" value="Genomic_DNA"/>
</dbReference>
<organism evidence="2 4">
    <name type="scientific">Verticillium longisporum</name>
    <name type="common">Verticillium dahliae var. longisporum</name>
    <dbReference type="NCBI Taxonomy" id="100787"/>
    <lineage>
        <taxon>Eukaryota</taxon>
        <taxon>Fungi</taxon>
        <taxon>Dikarya</taxon>
        <taxon>Ascomycota</taxon>
        <taxon>Pezizomycotina</taxon>
        <taxon>Sordariomycetes</taxon>
        <taxon>Hypocreomycetidae</taxon>
        <taxon>Glomerellales</taxon>
        <taxon>Plectosphaerellaceae</taxon>
        <taxon>Verticillium</taxon>
    </lineage>
</organism>
<protein>
    <submittedName>
        <fullName evidence="2">Uncharacterized protein</fullName>
    </submittedName>
</protein>
<evidence type="ECO:0000313" key="4">
    <source>
        <dbReference type="Proteomes" id="UP000045706"/>
    </source>
</evidence>
<dbReference type="GO" id="GO:0005739">
    <property type="term" value="C:mitochondrion"/>
    <property type="evidence" value="ECO:0007669"/>
    <property type="project" value="TreeGrafter"/>
</dbReference>
<dbReference type="PANTHER" id="PTHR43876:SF7">
    <property type="entry name" value="UBIQUINONE BIOSYNTHESIS MONOOXYGENASE COQ6, MITOCHONDRIAL"/>
    <property type="match status" value="1"/>
</dbReference>
<dbReference type="Gene3D" id="3.30.9.10">
    <property type="entry name" value="D-Amino Acid Oxidase, subunit A, domain 2"/>
    <property type="match status" value="1"/>
</dbReference>
<dbReference type="Proteomes" id="UP000045706">
    <property type="component" value="Unassembled WGS sequence"/>
</dbReference>
<dbReference type="STRING" id="100787.A0A0G4NGN0"/>
<dbReference type="Proteomes" id="UP000044602">
    <property type="component" value="Unassembled WGS sequence"/>
</dbReference>
<accession>A0A0G4NGN0</accession>
<proteinExistence type="predicted"/>